<accession>A0ABN2DTQ6</accession>
<protein>
    <submittedName>
        <fullName evidence="5">DMT family transporter</fullName>
    </submittedName>
</protein>
<feature type="transmembrane region" description="Helical" evidence="3">
    <location>
        <begin position="110"/>
        <end position="129"/>
    </location>
</feature>
<evidence type="ECO:0000259" key="4">
    <source>
        <dbReference type="Pfam" id="PF00892"/>
    </source>
</evidence>
<feature type="transmembrane region" description="Helical" evidence="3">
    <location>
        <begin position="53"/>
        <end position="72"/>
    </location>
</feature>
<reference evidence="5 6" key="1">
    <citation type="journal article" date="2019" name="Int. J. Syst. Evol. Microbiol.">
        <title>The Global Catalogue of Microorganisms (GCM) 10K type strain sequencing project: providing services to taxonomists for standard genome sequencing and annotation.</title>
        <authorList>
            <consortium name="The Broad Institute Genomics Platform"/>
            <consortium name="The Broad Institute Genome Sequencing Center for Infectious Disease"/>
            <person name="Wu L."/>
            <person name="Ma J."/>
        </authorList>
    </citation>
    <scope>NUCLEOTIDE SEQUENCE [LARGE SCALE GENOMIC DNA]</scope>
    <source>
        <strain evidence="5 6">JCM 14969</strain>
    </source>
</reference>
<dbReference type="EMBL" id="BAAAOS010000027">
    <property type="protein sequence ID" value="GAA1584016.1"/>
    <property type="molecule type" value="Genomic_DNA"/>
</dbReference>
<feature type="transmembrane region" description="Helical" evidence="3">
    <location>
        <begin position="135"/>
        <end position="157"/>
    </location>
</feature>
<feature type="domain" description="EamA" evidence="4">
    <location>
        <begin position="133"/>
        <end position="267"/>
    </location>
</feature>
<keyword evidence="6" id="KW-1185">Reference proteome</keyword>
<comment type="caution">
    <text evidence="5">The sequence shown here is derived from an EMBL/GenBank/DDBJ whole genome shotgun (WGS) entry which is preliminary data.</text>
</comment>
<keyword evidence="3" id="KW-0812">Transmembrane</keyword>
<dbReference type="InterPro" id="IPR037185">
    <property type="entry name" value="EmrE-like"/>
</dbReference>
<dbReference type="InterPro" id="IPR000620">
    <property type="entry name" value="EamA_dom"/>
</dbReference>
<feature type="transmembrane region" description="Helical" evidence="3">
    <location>
        <begin position="194"/>
        <end position="216"/>
    </location>
</feature>
<name>A0ABN2DTQ6_9ACTN</name>
<feature type="region of interest" description="Disordered" evidence="2">
    <location>
        <begin position="276"/>
        <end position="325"/>
    </location>
</feature>
<dbReference type="Pfam" id="PF00892">
    <property type="entry name" value="EamA"/>
    <property type="match status" value="1"/>
</dbReference>
<dbReference type="Proteomes" id="UP001500393">
    <property type="component" value="Unassembled WGS sequence"/>
</dbReference>
<feature type="transmembrane region" description="Helical" evidence="3">
    <location>
        <begin position="26"/>
        <end position="46"/>
    </location>
</feature>
<feature type="transmembrane region" description="Helical" evidence="3">
    <location>
        <begin position="255"/>
        <end position="273"/>
    </location>
</feature>
<evidence type="ECO:0000256" key="2">
    <source>
        <dbReference type="SAM" id="MobiDB-lite"/>
    </source>
</evidence>
<feature type="transmembrane region" description="Helical" evidence="3">
    <location>
        <begin position="164"/>
        <end position="182"/>
    </location>
</feature>
<keyword evidence="3" id="KW-1133">Transmembrane helix</keyword>
<evidence type="ECO:0000313" key="5">
    <source>
        <dbReference type="EMBL" id="GAA1584016.1"/>
    </source>
</evidence>
<dbReference type="SUPFAM" id="SSF103481">
    <property type="entry name" value="Multidrug resistance efflux transporter EmrE"/>
    <property type="match status" value="1"/>
</dbReference>
<evidence type="ECO:0000256" key="1">
    <source>
        <dbReference type="ARBA" id="ARBA00007362"/>
    </source>
</evidence>
<proteinExistence type="inferred from homology"/>
<evidence type="ECO:0000313" key="6">
    <source>
        <dbReference type="Proteomes" id="UP001500393"/>
    </source>
</evidence>
<feature type="transmembrane region" description="Helical" evidence="3">
    <location>
        <begin position="228"/>
        <end position="249"/>
    </location>
</feature>
<sequence length="325" mass="32886">MFLVGTLAAVSGVVNTYPLFGGQAIRYVLSAVVLLGVARIYGLGFLRPSATEVVLFSALAATGLVLFNVFVIHATRHAGPATVGTVIGAVPIVLAIAGPALNRRRLSRRVLFAAMIVVAGTALTSGLGTADAAGVLLSIGALVCEACFTLLALPLLIRYGPIRVSAYTAALAAPMLLALGAVTDRGGLLRTPSAAEAGGFVYLAVVVGAGAFLLWYGALPRLGADRAGLFAGMVPIGAIVTGTALGLGAPSGGELLGVLVVVAGLLIGLAPSLTPRQAQTHDTGHDQGDAGEAGERDGFVEQEHAERDDTDRAQAGPYRVCRADG</sequence>
<gene>
    <name evidence="5" type="ORF">GCM10009789_42200</name>
</gene>
<feature type="transmembrane region" description="Helical" evidence="3">
    <location>
        <begin position="78"/>
        <end position="98"/>
    </location>
</feature>
<keyword evidence="3" id="KW-0472">Membrane</keyword>
<feature type="compositionally biased region" description="Basic and acidic residues" evidence="2">
    <location>
        <begin position="282"/>
        <end position="312"/>
    </location>
</feature>
<evidence type="ECO:0000256" key="3">
    <source>
        <dbReference type="SAM" id="Phobius"/>
    </source>
</evidence>
<comment type="similarity">
    <text evidence="1">Belongs to the EamA transporter family.</text>
</comment>
<organism evidence="5 6">
    <name type="scientific">Kribbella sancticallisti</name>
    <dbReference type="NCBI Taxonomy" id="460087"/>
    <lineage>
        <taxon>Bacteria</taxon>
        <taxon>Bacillati</taxon>
        <taxon>Actinomycetota</taxon>
        <taxon>Actinomycetes</taxon>
        <taxon>Propionibacteriales</taxon>
        <taxon>Kribbellaceae</taxon>
        <taxon>Kribbella</taxon>
    </lineage>
</organism>